<reference evidence="1" key="1">
    <citation type="submission" date="2023-03" db="EMBL/GenBank/DDBJ databases">
        <title>Massive genome expansion in bonnet fungi (Mycena s.s.) driven by repeated elements and novel gene families across ecological guilds.</title>
        <authorList>
            <consortium name="Lawrence Berkeley National Laboratory"/>
            <person name="Harder C.B."/>
            <person name="Miyauchi S."/>
            <person name="Viragh M."/>
            <person name="Kuo A."/>
            <person name="Thoen E."/>
            <person name="Andreopoulos B."/>
            <person name="Lu D."/>
            <person name="Skrede I."/>
            <person name="Drula E."/>
            <person name="Henrissat B."/>
            <person name="Morin E."/>
            <person name="Kohler A."/>
            <person name="Barry K."/>
            <person name="LaButti K."/>
            <person name="Morin E."/>
            <person name="Salamov A."/>
            <person name="Lipzen A."/>
            <person name="Mereny Z."/>
            <person name="Hegedus B."/>
            <person name="Baldrian P."/>
            <person name="Stursova M."/>
            <person name="Weitz H."/>
            <person name="Taylor A."/>
            <person name="Grigoriev I.V."/>
            <person name="Nagy L.G."/>
            <person name="Martin F."/>
            <person name="Kauserud H."/>
        </authorList>
    </citation>
    <scope>NUCLEOTIDE SEQUENCE</scope>
    <source>
        <strain evidence="1">CBHHK182m</strain>
    </source>
</reference>
<name>A0AAD7GZ81_9AGAR</name>
<sequence>MNYDPSEPLSPLRFSLQEFRALHKIHTFVEAQQGGSKIKKLFRHGELAALLKGCKAGLQQGFDFFNIKTFDIMTDVREIQDKADLRHQEILDMIENLSSSDSASSQDVL</sequence>
<gene>
    <name evidence="1" type="ORF">B0H16DRAFT_1746285</name>
</gene>
<dbReference type="Proteomes" id="UP001215598">
    <property type="component" value="Unassembled WGS sequence"/>
</dbReference>
<comment type="caution">
    <text evidence="1">The sequence shown here is derived from an EMBL/GenBank/DDBJ whole genome shotgun (WGS) entry which is preliminary data.</text>
</comment>
<evidence type="ECO:0000313" key="1">
    <source>
        <dbReference type="EMBL" id="KAJ7708410.1"/>
    </source>
</evidence>
<organism evidence="1 2">
    <name type="scientific">Mycena metata</name>
    <dbReference type="NCBI Taxonomy" id="1033252"/>
    <lineage>
        <taxon>Eukaryota</taxon>
        <taxon>Fungi</taxon>
        <taxon>Dikarya</taxon>
        <taxon>Basidiomycota</taxon>
        <taxon>Agaricomycotina</taxon>
        <taxon>Agaricomycetes</taxon>
        <taxon>Agaricomycetidae</taxon>
        <taxon>Agaricales</taxon>
        <taxon>Marasmiineae</taxon>
        <taxon>Mycenaceae</taxon>
        <taxon>Mycena</taxon>
    </lineage>
</organism>
<accession>A0AAD7GZ81</accession>
<dbReference type="AlphaFoldDB" id="A0AAD7GZ81"/>
<proteinExistence type="predicted"/>
<dbReference type="EMBL" id="JARKIB010000435">
    <property type="protein sequence ID" value="KAJ7708410.1"/>
    <property type="molecule type" value="Genomic_DNA"/>
</dbReference>
<keyword evidence="2" id="KW-1185">Reference proteome</keyword>
<evidence type="ECO:0000313" key="2">
    <source>
        <dbReference type="Proteomes" id="UP001215598"/>
    </source>
</evidence>
<protein>
    <submittedName>
        <fullName evidence="1">Uncharacterized protein</fullName>
    </submittedName>
</protein>